<dbReference type="InterPro" id="IPR039422">
    <property type="entry name" value="MarR/SlyA-like"/>
</dbReference>
<dbReference type="PANTHER" id="PTHR33164">
    <property type="entry name" value="TRANSCRIPTIONAL REGULATOR, MARR FAMILY"/>
    <property type="match status" value="1"/>
</dbReference>
<evidence type="ECO:0000259" key="2">
    <source>
        <dbReference type="PROSITE" id="PS50995"/>
    </source>
</evidence>
<evidence type="ECO:0000313" key="4">
    <source>
        <dbReference type="Proteomes" id="UP001501285"/>
    </source>
</evidence>
<feature type="domain" description="HTH marR-type" evidence="2">
    <location>
        <begin position="17"/>
        <end position="153"/>
    </location>
</feature>
<dbReference type="EMBL" id="BAAANB010000002">
    <property type="protein sequence ID" value="GAA2023428.1"/>
    <property type="molecule type" value="Genomic_DNA"/>
</dbReference>
<dbReference type="PANTHER" id="PTHR33164:SF103">
    <property type="entry name" value="REGULATORY PROTEIN MARR"/>
    <property type="match status" value="1"/>
</dbReference>
<dbReference type="InterPro" id="IPR000835">
    <property type="entry name" value="HTH_MarR-typ"/>
</dbReference>
<dbReference type="Gene3D" id="1.10.10.10">
    <property type="entry name" value="Winged helix-like DNA-binding domain superfamily/Winged helix DNA-binding domain"/>
    <property type="match status" value="1"/>
</dbReference>
<comment type="caution">
    <text evidence="3">The sequence shown here is derived from an EMBL/GenBank/DDBJ whole genome shotgun (WGS) entry which is preliminary data.</text>
</comment>
<dbReference type="Proteomes" id="UP001501285">
    <property type="component" value="Unassembled WGS sequence"/>
</dbReference>
<dbReference type="InterPro" id="IPR036388">
    <property type="entry name" value="WH-like_DNA-bd_sf"/>
</dbReference>
<organism evidence="3 4">
    <name type="scientific">Terrabacter terrae</name>
    <dbReference type="NCBI Taxonomy" id="318434"/>
    <lineage>
        <taxon>Bacteria</taxon>
        <taxon>Bacillati</taxon>
        <taxon>Actinomycetota</taxon>
        <taxon>Actinomycetes</taxon>
        <taxon>Micrococcales</taxon>
        <taxon>Intrasporangiaceae</taxon>
        <taxon>Terrabacter</taxon>
    </lineage>
</organism>
<dbReference type="InterPro" id="IPR036390">
    <property type="entry name" value="WH_DNA-bd_sf"/>
</dbReference>
<keyword evidence="4" id="KW-1185">Reference proteome</keyword>
<dbReference type="SMART" id="SM00347">
    <property type="entry name" value="HTH_MARR"/>
    <property type="match status" value="1"/>
</dbReference>
<accession>A0ABP5FCT0</accession>
<feature type="region of interest" description="Disordered" evidence="1">
    <location>
        <begin position="160"/>
        <end position="203"/>
    </location>
</feature>
<sequence length="203" mass="21539">MAAALQPYPSTVSDDAVAGLVDDLYDAVGLLRRRSRRLVGAPLPELALSGAQLELMRVVRRSPGVTVAEAARVLGLAPNTVSTLVGQLVAMEVLVRSRDLADRRLARLELTPRAREGLEQWRDRRSQATAAVLAQLPEDERARLAAALPTIARIAVGLPDTQEQAPVVEPTGADSSAAPIPDTRISASLVADSPRQPALEGHA</sequence>
<dbReference type="SUPFAM" id="SSF46785">
    <property type="entry name" value="Winged helix' DNA-binding domain"/>
    <property type="match status" value="1"/>
</dbReference>
<protein>
    <recommendedName>
        <fullName evidence="2">HTH marR-type domain-containing protein</fullName>
    </recommendedName>
</protein>
<gene>
    <name evidence="3" type="ORF">GCM10009740_10890</name>
</gene>
<dbReference type="PROSITE" id="PS50995">
    <property type="entry name" value="HTH_MARR_2"/>
    <property type="match status" value="1"/>
</dbReference>
<evidence type="ECO:0000256" key="1">
    <source>
        <dbReference type="SAM" id="MobiDB-lite"/>
    </source>
</evidence>
<name>A0ABP5FCT0_9MICO</name>
<evidence type="ECO:0000313" key="3">
    <source>
        <dbReference type="EMBL" id="GAA2023428.1"/>
    </source>
</evidence>
<reference evidence="4" key="1">
    <citation type="journal article" date="2019" name="Int. J. Syst. Evol. Microbiol.">
        <title>The Global Catalogue of Microorganisms (GCM) 10K type strain sequencing project: providing services to taxonomists for standard genome sequencing and annotation.</title>
        <authorList>
            <consortium name="The Broad Institute Genomics Platform"/>
            <consortium name="The Broad Institute Genome Sequencing Center for Infectious Disease"/>
            <person name="Wu L."/>
            <person name="Ma J."/>
        </authorList>
    </citation>
    <scope>NUCLEOTIDE SEQUENCE [LARGE SCALE GENOMIC DNA]</scope>
    <source>
        <strain evidence="4">JCM 14283</strain>
    </source>
</reference>
<dbReference type="Pfam" id="PF12802">
    <property type="entry name" value="MarR_2"/>
    <property type="match status" value="1"/>
</dbReference>
<proteinExistence type="predicted"/>